<feature type="domain" description="Thioredoxin" evidence="5">
    <location>
        <begin position="61"/>
        <end position="226"/>
    </location>
</feature>
<dbReference type="Proteomes" id="UP000464657">
    <property type="component" value="Chromosome"/>
</dbReference>
<proteinExistence type="inferred from homology"/>
<accession>A0A7L4ZQE6</accession>
<feature type="binding site" evidence="3">
    <location>
        <position position="99"/>
    </location>
    <ligand>
        <name>Cu cation</name>
        <dbReference type="ChEBI" id="CHEBI:23378"/>
    </ligand>
</feature>
<keyword evidence="2 3" id="KW-0186">Copper</keyword>
<keyword evidence="7" id="KW-1185">Reference proteome</keyword>
<evidence type="ECO:0000256" key="2">
    <source>
        <dbReference type="ARBA" id="ARBA00023008"/>
    </source>
</evidence>
<dbReference type="InterPro" id="IPR013766">
    <property type="entry name" value="Thioredoxin_domain"/>
</dbReference>
<dbReference type="CDD" id="cd02968">
    <property type="entry name" value="SCO"/>
    <property type="match status" value="1"/>
</dbReference>
<comment type="similarity">
    <text evidence="1">Belongs to the SCO1/2 family.</text>
</comment>
<evidence type="ECO:0000313" key="7">
    <source>
        <dbReference type="Proteomes" id="UP000464657"/>
    </source>
</evidence>
<dbReference type="PANTHER" id="PTHR12151:SF25">
    <property type="entry name" value="LINALOOL DEHYDRATASE_ISOMERASE DOMAIN-CONTAINING PROTEIN"/>
    <property type="match status" value="1"/>
</dbReference>
<evidence type="ECO:0000313" key="6">
    <source>
        <dbReference type="EMBL" id="QHI38865.1"/>
    </source>
</evidence>
<dbReference type="OrthoDB" id="9811998at2"/>
<gene>
    <name evidence="6" type="ORF">IMCC3317_42650</name>
</gene>
<dbReference type="AlphaFoldDB" id="A0A7L4ZQE6"/>
<evidence type="ECO:0000256" key="4">
    <source>
        <dbReference type="PIRSR" id="PIRSR603782-2"/>
    </source>
</evidence>
<reference evidence="6 7" key="1">
    <citation type="journal article" date="2013" name="Int. J. Syst. Evol. Microbiol.">
        <title>Kordia antarctica sp. nov., isolated from Antarctic seawater.</title>
        <authorList>
            <person name="Baek K."/>
            <person name="Choi A."/>
            <person name="Kang I."/>
            <person name="Lee K."/>
            <person name="Cho J.C."/>
        </authorList>
    </citation>
    <scope>NUCLEOTIDE SEQUENCE [LARGE SCALE GENOMIC DNA]</scope>
    <source>
        <strain evidence="6 7">IMCC3317</strain>
    </source>
</reference>
<evidence type="ECO:0000256" key="3">
    <source>
        <dbReference type="PIRSR" id="PIRSR603782-1"/>
    </source>
</evidence>
<evidence type="ECO:0000256" key="1">
    <source>
        <dbReference type="ARBA" id="ARBA00010996"/>
    </source>
</evidence>
<keyword evidence="4" id="KW-1015">Disulfide bond</keyword>
<dbReference type="GO" id="GO:0046872">
    <property type="term" value="F:metal ion binding"/>
    <property type="evidence" value="ECO:0007669"/>
    <property type="project" value="UniProtKB-KW"/>
</dbReference>
<dbReference type="SUPFAM" id="SSF52833">
    <property type="entry name" value="Thioredoxin-like"/>
    <property type="match status" value="1"/>
</dbReference>
<evidence type="ECO:0000259" key="5">
    <source>
        <dbReference type="PROSITE" id="PS51352"/>
    </source>
</evidence>
<name>A0A7L4ZQE6_9FLAO</name>
<protein>
    <recommendedName>
        <fullName evidence="5">Thioredoxin domain-containing protein</fullName>
    </recommendedName>
</protein>
<dbReference type="Gene3D" id="3.40.30.10">
    <property type="entry name" value="Glutaredoxin"/>
    <property type="match status" value="1"/>
</dbReference>
<dbReference type="InterPro" id="IPR036249">
    <property type="entry name" value="Thioredoxin-like_sf"/>
</dbReference>
<dbReference type="KEGG" id="kan:IMCC3317_42650"/>
<organism evidence="6 7">
    <name type="scientific">Kordia antarctica</name>
    <dbReference type="NCBI Taxonomy" id="1218801"/>
    <lineage>
        <taxon>Bacteria</taxon>
        <taxon>Pseudomonadati</taxon>
        <taxon>Bacteroidota</taxon>
        <taxon>Flavobacteriia</taxon>
        <taxon>Flavobacteriales</taxon>
        <taxon>Flavobacteriaceae</taxon>
        <taxon>Kordia</taxon>
    </lineage>
</organism>
<dbReference type="PROSITE" id="PS51352">
    <property type="entry name" value="THIOREDOXIN_2"/>
    <property type="match status" value="1"/>
</dbReference>
<dbReference type="PANTHER" id="PTHR12151">
    <property type="entry name" value="ELECTRON TRANSPORT PROTIN SCO1/SENC FAMILY MEMBER"/>
    <property type="match status" value="1"/>
</dbReference>
<dbReference type="EMBL" id="CP019288">
    <property type="protein sequence ID" value="QHI38865.1"/>
    <property type="molecule type" value="Genomic_DNA"/>
</dbReference>
<feature type="binding site" evidence="3">
    <location>
        <position position="103"/>
    </location>
    <ligand>
        <name>Cu cation</name>
        <dbReference type="ChEBI" id="CHEBI:23378"/>
    </ligand>
</feature>
<feature type="disulfide bond" description="Redox-active" evidence="4">
    <location>
        <begin position="99"/>
        <end position="103"/>
    </location>
</feature>
<sequence length="227" mass="26119">MNYKAKLYKRNSFCLLVVVSFLLFNCKNDTRKPLDSRVATLPFYKEASFTPYWFESGSEAQKSFHQIPAFSLTNQEGETITEATFANKIYVTDFFFTTCPGICPKMTANMDILQQEFKDDAEILLLSHSVTPEMDSVPVLKAYAKNKGIESKKWHLVTGERSEIYDLGRNHYFVEENLGKPKTDDDFLHTENFVLIDKNRQIRGIYNGLNKTAVQQLIADIKTLKLE</sequence>
<dbReference type="RefSeq" id="WP_160131391.1">
    <property type="nucleotide sequence ID" value="NZ_CP019288.1"/>
</dbReference>
<keyword evidence="3" id="KW-0479">Metal-binding</keyword>
<dbReference type="Pfam" id="PF02630">
    <property type="entry name" value="SCO1-SenC"/>
    <property type="match status" value="1"/>
</dbReference>
<feature type="binding site" evidence="3">
    <location>
        <position position="189"/>
    </location>
    <ligand>
        <name>Cu cation</name>
        <dbReference type="ChEBI" id="CHEBI:23378"/>
    </ligand>
</feature>
<dbReference type="InterPro" id="IPR003782">
    <property type="entry name" value="SCO1/SenC"/>
</dbReference>